<keyword evidence="4" id="KW-0732">Signal</keyword>
<dbReference type="PANTHER" id="PTHR30290:SF9">
    <property type="entry name" value="OLIGOPEPTIDE-BINDING PROTEIN APPA"/>
    <property type="match status" value="1"/>
</dbReference>
<dbReference type="Proteomes" id="UP000244077">
    <property type="component" value="Unassembled WGS sequence"/>
</dbReference>
<evidence type="ECO:0000256" key="2">
    <source>
        <dbReference type="ARBA" id="ARBA00005695"/>
    </source>
</evidence>
<keyword evidence="7" id="KW-1185">Reference proteome</keyword>
<name>A0A2T5HUS2_9RHOB</name>
<evidence type="ECO:0000313" key="6">
    <source>
        <dbReference type="EMBL" id="PTQ75316.1"/>
    </source>
</evidence>
<keyword evidence="3" id="KW-0813">Transport</keyword>
<dbReference type="GO" id="GO:1904680">
    <property type="term" value="F:peptide transmembrane transporter activity"/>
    <property type="evidence" value="ECO:0007669"/>
    <property type="project" value="TreeGrafter"/>
</dbReference>
<evidence type="ECO:0000313" key="7">
    <source>
        <dbReference type="Proteomes" id="UP000244077"/>
    </source>
</evidence>
<reference evidence="6 7" key="1">
    <citation type="submission" date="2018-04" db="EMBL/GenBank/DDBJ databases">
        <title>Genomic Encyclopedia of Archaeal and Bacterial Type Strains, Phase II (KMG-II): from individual species to whole genera.</title>
        <authorList>
            <person name="Goeker M."/>
        </authorList>
    </citation>
    <scope>NUCLEOTIDE SEQUENCE [LARGE SCALE GENOMIC DNA]</scope>
    <source>
        <strain evidence="6 7">DSM 100434</strain>
    </source>
</reference>
<dbReference type="EMBL" id="QAOH01000002">
    <property type="protein sequence ID" value="PTQ75316.1"/>
    <property type="molecule type" value="Genomic_DNA"/>
</dbReference>
<protein>
    <submittedName>
        <fullName evidence="6">Extracellular solute-binding protein (Family 5)</fullName>
    </submittedName>
</protein>
<proteinExistence type="inferred from homology"/>
<dbReference type="InterPro" id="IPR039424">
    <property type="entry name" value="SBP_5"/>
</dbReference>
<dbReference type="InterPro" id="IPR000914">
    <property type="entry name" value="SBP_5_dom"/>
</dbReference>
<gene>
    <name evidence="6" type="ORF">C8N42_102236</name>
</gene>
<evidence type="ECO:0000256" key="4">
    <source>
        <dbReference type="ARBA" id="ARBA00022729"/>
    </source>
</evidence>
<dbReference type="PANTHER" id="PTHR30290">
    <property type="entry name" value="PERIPLASMIC BINDING COMPONENT OF ABC TRANSPORTER"/>
    <property type="match status" value="1"/>
</dbReference>
<dbReference type="SUPFAM" id="SSF53850">
    <property type="entry name" value="Periplasmic binding protein-like II"/>
    <property type="match status" value="1"/>
</dbReference>
<feature type="domain" description="Solute-binding protein family 5" evidence="5">
    <location>
        <begin position="2"/>
        <end position="161"/>
    </location>
</feature>
<dbReference type="AlphaFoldDB" id="A0A2T5HUS2"/>
<sequence length="237" mass="26465">MFLWFNTTTPGIDNKLVRQAMNYAVDKEVIVKALLRGYGSVLNGQVFSPIYTGYNPDLDPYPYDPEKAKELLAEAGYPDGFSTTLQVPTGAYVAGDQIAQVVAAQLGQVGIKVEIEQMPIQTLIQLGNNAETAGPMRFLGYAAYDMSARGFLIYFRSAGASNQAKDPDYDKLYEAYLAAETEEEKAALVKEITVHMRDYAPMLWLYSQPTTYAVRKGVDWKARPDDWLRAFDMKPAE</sequence>
<evidence type="ECO:0000256" key="1">
    <source>
        <dbReference type="ARBA" id="ARBA00004418"/>
    </source>
</evidence>
<evidence type="ECO:0000259" key="5">
    <source>
        <dbReference type="Pfam" id="PF00496"/>
    </source>
</evidence>
<dbReference type="Pfam" id="PF00496">
    <property type="entry name" value="SBP_bac_5"/>
    <property type="match status" value="1"/>
</dbReference>
<accession>A0A2T5HUS2</accession>
<comment type="similarity">
    <text evidence="2">Belongs to the bacterial solute-binding protein 5 family.</text>
</comment>
<comment type="caution">
    <text evidence="6">The sequence shown here is derived from an EMBL/GenBank/DDBJ whole genome shotgun (WGS) entry which is preliminary data.</text>
</comment>
<dbReference type="Gene3D" id="3.10.105.10">
    <property type="entry name" value="Dipeptide-binding Protein, Domain 3"/>
    <property type="match status" value="1"/>
</dbReference>
<dbReference type="GO" id="GO:0015833">
    <property type="term" value="P:peptide transport"/>
    <property type="evidence" value="ECO:0007669"/>
    <property type="project" value="TreeGrafter"/>
</dbReference>
<comment type="subcellular location">
    <subcellularLocation>
        <location evidence="1">Periplasm</location>
    </subcellularLocation>
</comment>
<organism evidence="6 7">
    <name type="scientific">Celeribacter persicus</name>
    <dbReference type="NCBI Taxonomy" id="1651082"/>
    <lineage>
        <taxon>Bacteria</taxon>
        <taxon>Pseudomonadati</taxon>
        <taxon>Pseudomonadota</taxon>
        <taxon>Alphaproteobacteria</taxon>
        <taxon>Rhodobacterales</taxon>
        <taxon>Roseobacteraceae</taxon>
        <taxon>Celeribacter</taxon>
    </lineage>
</organism>
<evidence type="ECO:0000256" key="3">
    <source>
        <dbReference type="ARBA" id="ARBA00022448"/>
    </source>
</evidence>